<dbReference type="EMBL" id="JXTC01000463">
    <property type="protein sequence ID" value="PON52182.1"/>
    <property type="molecule type" value="Genomic_DNA"/>
</dbReference>
<organism evidence="2 3">
    <name type="scientific">Trema orientale</name>
    <name type="common">Charcoal tree</name>
    <name type="synonym">Celtis orientalis</name>
    <dbReference type="NCBI Taxonomy" id="63057"/>
    <lineage>
        <taxon>Eukaryota</taxon>
        <taxon>Viridiplantae</taxon>
        <taxon>Streptophyta</taxon>
        <taxon>Embryophyta</taxon>
        <taxon>Tracheophyta</taxon>
        <taxon>Spermatophyta</taxon>
        <taxon>Magnoliopsida</taxon>
        <taxon>eudicotyledons</taxon>
        <taxon>Gunneridae</taxon>
        <taxon>Pentapetalae</taxon>
        <taxon>rosids</taxon>
        <taxon>fabids</taxon>
        <taxon>Rosales</taxon>
        <taxon>Cannabaceae</taxon>
        <taxon>Trema</taxon>
    </lineage>
</organism>
<feature type="compositionally biased region" description="Basic and acidic residues" evidence="1">
    <location>
        <begin position="184"/>
        <end position="193"/>
    </location>
</feature>
<sequence length="272" mass="29937">MFFSFGLLKLDDWVLCRMYKNKGFGKRIKSREDKGITQNGSNRVQTFPPEKKMRNKKKKNNNNKTTPSIDHNQERKEGGISDSNINNNNNNNNGTNFPSTSKQQAIDQHNMVSEDFSTIISSGNENVAAPTGLSSNTPGAITTPATLTGLSSNISGAITTPGALTGLSSNTSGSSTIPAASGDNRLHPERVSQRDEPYHQMTTQQNDNDIELMKVYGELPPLTEVRPSNNIDDDLYFKLERIIGDEFPSSREAFLQDGDPTWPWPPPSCSGK</sequence>
<name>A0A2P5BTQ1_TREOI</name>
<proteinExistence type="predicted"/>
<dbReference type="Proteomes" id="UP000237000">
    <property type="component" value="Unassembled WGS sequence"/>
</dbReference>
<dbReference type="OrthoDB" id="10469626at2759"/>
<evidence type="ECO:0000313" key="2">
    <source>
        <dbReference type="EMBL" id="PON52182.1"/>
    </source>
</evidence>
<dbReference type="AlphaFoldDB" id="A0A2P5BTQ1"/>
<protein>
    <submittedName>
        <fullName evidence="2">Uncharacterized protein</fullName>
    </submittedName>
</protein>
<feature type="compositionally biased region" description="Polar residues" evidence="1">
    <location>
        <begin position="94"/>
        <end position="105"/>
    </location>
</feature>
<reference evidence="3" key="1">
    <citation type="submission" date="2016-06" db="EMBL/GenBank/DDBJ databases">
        <title>Parallel loss of symbiosis genes in relatives of nitrogen-fixing non-legume Parasponia.</title>
        <authorList>
            <person name="Van Velzen R."/>
            <person name="Holmer R."/>
            <person name="Bu F."/>
            <person name="Rutten L."/>
            <person name="Van Zeijl A."/>
            <person name="Liu W."/>
            <person name="Santuari L."/>
            <person name="Cao Q."/>
            <person name="Sharma T."/>
            <person name="Shen D."/>
            <person name="Roswanjaya Y."/>
            <person name="Wardhani T."/>
            <person name="Kalhor M.S."/>
            <person name="Jansen J."/>
            <person name="Van den Hoogen J."/>
            <person name="Gungor B."/>
            <person name="Hartog M."/>
            <person name="Hontelez J."/>
            <person name="Verver J."/>
            <person name="Yang W.-C."/>
            <person name="Schijlen E."/>
            <person name="Repin R."/>
            <person name="Schilthuizen M."/>
            <person name="Schranz E."/>
            <person name="Heidstra R."/>
            <person name="Miyata K."/>
            <person name="Fedorova E."/>
            <person name="Kohlen W."/>
            <person name="Bisseling T."/>
            <person name="Smit S."/>
            <person name="Geurts R."/>
        </authorList>
    </citation>
    <scope>NUCLEOTIDE SEQUENCE [LARGE SCALE GENOMIC DNA]</scope>
    <source>
        <strain evidence="3">cv. RG33-2</strain>
    </source>
</reference>
<feature type="compositionally biased region" description="Pro residues" evidence="1">
    <location>
        <begin position="262"/>
        <end position="272"/>
    </location>
</feature>
<gene>
    <name evidence="2" type="ORF">TorRG33x02_309100</name>
</gene>
<keyword evidence="3" id="KW-1185">Reference proteome</keyword>
<feature type="region of interest" description="Disordered" evidence="1">
    <location>
        <begin position="252"/>
        <end position="272"/>
    </location>
</feature>
<dbReference type="InParanoid" id="A0A2P5BTQ1"/>
<feature type="region of interest" description="Disordered" evidence="1">
    <location>
        <begin position="30"/>
        <end position="105"/>
    </location>
</feature>
<evidence type="ECO:0000256" key="1">
    <source>
        <dbReference type="SAM" id="MobiDB-lite"/>
    </source>
</evidence>
<accession>A0A2P5BTQ1</accession>
<feature type="compositionally biased region" description="Polar residues" evidence="1">
    <location>
        <begin position="36"/>
        <end position="45"/>
    </location>
</feature>
<evidence type="ECO:0000313" key="3">
    <source>
        <dbReference type="Proteomes" id="UP000237000"/>
    </source>
</evidence>
<comment type="caution">
    <text evidence="2">The sequence shown here is derived from an EMBL/GenBank/DDBJ whole genome shotgun (WGS) entry which is preliminary data.</text>
</comment>
<feature type="compositionally biased region" description="Low complexity" evidence="1">
    <location>
        <begin position="84"/>
        <end position="93"/>
    </location>
</feature>
<feature type="region of interest" description="Disordered" evidence="1">
    <location>
        <begin position="170"/>
        <end position="193"/>
    </location>
</feature>